<proteinExistence type="predicted"/>
<protein>
    <submittedName>
        <fullName evidence="1">Uncharacterized protein</fullName>
    </submittedName>
</protein>
<comment type="caution">
    <text evidence="1">The sequence shown here is derived from an EMBL/GenBank/DDBJ whole genome shotgun (WGS) entry which is preliminary data.</text>
</comment>
<organism evidence="1 2">
    <name type="scientific">Paractinoplanes ovalisporus</name>
    <dbReference type="NCBI Taxonomy" id="2810368"/>
    <lineage>
        <taxon>Bacteria</taxon>
        <taxon>Bacillati</taxon>
        <taxon>Actinomycetota</taxon>
        <taxon>Actinomycetes</taxon>
        <taxon>Micromonosporales</taxon>
        <taxon>Micromonosporaceae</taxon>
        <taxon>Paractinoplanes</taxon>
    </lineage>
</organism>
<keyword evidence="2" id="KW-1185">Reference proteome</keyword>
<accession>A0ABS2AW33</accession>
<dbReference type="EMBL" id="JAENHP010000035">
    <property type="protein sequence ID" value="MBM2623421.1"/>
    <property type="molecule type" value="Genomic_DNA"/>
</dbReference>
<evidence type="ECO:0000313" key="2">
    <source>
        <dbReference type="Proteomes" id="UP000632138"/>
    </source>
</evidence>
<evidence type="ECO:0000313" key="1">
    <source>
        <dbReference type="EMBL" id="MBM2623421.1"/>
    </source>
</evidence>
<gene>
    <name evidence="1" type="ORF">JIG36_48795</name>
</gene>
<reference evidence="1 2" key="1">
    <citation type="submission" date="2021-01" db="EMBL/GenBank/DDBJ databases">
        <title>Actinoplanes sp. nov. LDG1-06 isolated from lichen.</title>
        <authorList>
            <person name="Saeng-In P."/>
            <person name="Phongsopitanun W."/>
            <person name="Kanchanasin P."/>
            <person name="Yuki M."/>
            <person name="Kudo T."/>
            <person name="Ohkuma M."/>
            <person name="Tanasupawat S."/>
        </authorList>
    </citation>
    <scope>NUCLEOTIDE SEQUENCE [LARGE SCALE GENOMIC DNA]</scope>
    <source>
        <strain evidence="1 2">LDG1-06</strain>
    </source>
</reference>
<dbReference type="Proteomes" id="UP000632138">
    <property type="component" value="Unassembled WGS sequence"/>
</dbReference>
<name>A0ABS2AW33_9ACTN</name>
<sequence length="80" mass="9223">MVERIAHYFNRRYRGARRDVYLNRTEAGWQVIGRIGGDGGDEAVFHYDDEQSARGMVDRMLKTASPGEDDWALMPQRPAH</sequence>
<dbReference type="RefSeq" id="WP_203383771.1">
    <property type="nucleotide sequence ID" value="NZ_JAENHP010000035.1"/>
</dbReference>